<reference evidence="2" key="1">
    <citation type="submission" date="2017-01" db="EMBL/GenBank/DDBJ databases">
        <authorList>
            <person name="Wang Y."/>
            <person name="White M."/>
            <person name="Kvist S."/>
            <person name="Moncalvo J.-M."/>
        </authorList>
    </citation>
    <scope>NUCLEOTIDE SEQUENCE [LARGE SCALE GENOMIC DNA]</scope>
    <source>
        <strain evidence="2">ID-206-W2</strain>
    </source>
</reference>
<name>A0A1R1YRP6_9FUNG</name>
<keyword evidence="2" id="KW-1185">Reference proteome</keyword>
<accession>A0A1R1YRP6</accession>
<comment type="caution">
    <text evidence="1">The sequence shown here is derived from an EMBL/GenBank/DDBJ whole genome shotgun (WGS) entry which is preliminary data.</text>
</comment>
<gene>
    <name evidence="1" type="ORF">AYI69_g906</name>
</gene>
<dbReference type="AlphaFoldDB" id="A0A1R1YRP6"/>
<evidence type="ECO:0000313" key="2">
    <source>
        <dbReference type="Proteomes" id="UP000187429"/>
    </source>
</evidence>
<organism evidence="1 2">
    <name type="scientific">Smittium culicis</name>
    <dbReference type="NCBI Taxonomy" id="133412"/>
    <lineage>
        <taxon>Eukaryota</taxon>
        <taxon>Fungi</taxon>
        <taxon>Fungi incertae sedis</taxon>
        <taxon>Zoopagomycota</taxon>
        <taxon>Kickxellomycotina</taxon>
        <taxon>Harpellomycetes</taxon>
        <taxon>Harpellales</taxon>
        <taxon>Legeriomycetaceae</taxon>
        <taxon>Smittium</taxon>
    </lineage>
</organism>
<dbReference type="EMBL" id="LSSM01000245">
    <property type="protein sequence ID" value="OMJ29579.1"/>
    <property type="molecule type" value="Genomic_DNA"/>
</dbReference>
<evidence type="ECO:0000313" key="1">
    <source>
        <dbReference type="EMBL" id="OMJ29579.1"/>
    </source>
</evidence>
<sequence length="93" mass="10453">MPPKPRTCPPENMPVSNIETTKNMDQASKSTMIPEQKYIEAQIRYQVQSQVQAQMQACIQSHSLAQAQIQNQAQNIVLLLSQTHFHPVQPSPA</sequence>
<protein>
    <submittedName>
        <fullName evidence="1">Uncharacterized protein</fullName>
    </submittedName>
</protein>
<proteinExistence type="predicted"/>
<dbReference type="Proteomes" id="UP000187429">
    <property type="component" value="Unassembled WGS sequence"/>
</dbReference>